<accession>A0A9P1BHY8</accession>
<gene>
    <name evidence="4" type="ORF">C1SCF055_LOCUS2157</name>
</gene>
<feature type="compositionally biased region" description="Basic and acidic residues" evidence="2">
    <location>
        <begin position="1559"/>
        <end position="1568"/>
    </location>
</feature>
<dbReference type="PANTHER" id="PTHR45615:SF63">
    <property type="entry name" value="CHROMOSOME UNDETERMINED SCAFFOLD_10, WHOLE GENOME SHOTGUN SEQUENCE"/>
    <property type="match status" value="1"/>
</dbReference>
<evidence type="ECO:0000313" key="4">
    <source>
        <dbReference type="EMBL" id="CAI3973677.1"/>
    </source>
</evidence>
<feature type="compositionally biased region" description="Low complexity" evidence="2">
    <location>
        <begin position="1236"/>
        <end position="1254"/>
    </location>
</feature>
<feature type="region of interest" description="Disordered" evidence="2">
    <location>
        <begin position="699"/>
        <end position="727"/>
    </location>
</feature>
<dbReference type="EMBL" id="CAMXCT020000091">
    <property type="protein sequence ID" value="CAL1127052.1"/>
    <property type="molecule type" value="Genomic_DNA"/>
</dbReference>
<sequence>MSSQKVKFKNAWKGFAFDRIIDDQLEVFSPAEVEGLVVISGCVTTTQPMQNKENYDLRLTNENGVLELKYRPSQQRRWFLTPITVSRYEGIRQCGASAWVNEQGHVYMHFSRNAIPMVVHFSGFAFSNMSHDDGIELKEADPKKVKFDEEDPPRAYPLGDLVLLQGCFQEAKHGSSEKVALLPEGLRPIREVRCLAPLLVSPDPQAKDLPPSDFVGVESIAVTVQPDGGIYVQGGFVYNNDKKGHMRKLPQKKKGKVCLDGVRFLSTEHTTPVEVCKAVQPKELRNGAKEAAVSSLLQRVSGGQAKRSAVCKKLPGNVVVLEGAVDCVRLRNPKLAVARLPENCRPPQRMCFFTRDRSEERCRVDIDKWGRIFCPESPGADGVELSGIIFVASPSPVQEQPRDWDWDELNLQYAAAEETPGMAHRLVDDLIQRCNKHEWERFKVKIYHHLRLPLGDLKLRGSGRDPFNFGNYNFERTAWRQMEQPLGQRWGIRTPQQLFQLPQHMLEKVLDNTPKVNLDPRDRKRIVEMSIWYHRSWEVKRQPGMTFKYLQDLAMEVADEMFERWDFDAQVKGLLENDSKPPEALRKYFGGRKYKDQPGQKYLKEEEKEKFETIRQFFYYHETNGNSMTHCSLKGCSDTFTNTGKWFFPDSRSIQDELFQSIAWLYERNIFHYISERQTARFPFIEDFDIQADVDYVPTPEGQERPNPPDELIMNKPTRQGDKVFGDPGELMQRRASCIRKLYSDIDDLRCLVYSASGFNKGKDKLKTSFHLVWPQLVVDSDSAPWLREITLMIFKEESAKPGSYLAELQRTLLSLEKGVPADEGNIWSNVFDKTTINATNGLRLPYNDKASMKPTPEEKIRIKNGEVSKSAAKKVRVIEGRPSKAIGEINFKFEKSREGQDRLVEAKWVADTQSRPLWEWIRDGSCRIDANDAERTMLTPMHPTEEAMKLFKKWKKNDKFARKEGARYFWDQENDEFATHAPYTNIKLCPLSVSAFQVLWDDQLGEECEALNGSPQQDMVKQLEGRWIFITETQAVWRTNAKAQFDFKNPTDYWGQKMRQMKRPAELIYLRFTPPGTEEEIGKVILDGPEEIVLVLLQVLEMDAFKCEKDDRPVMPLYDVRRDDDCRVCRGAVSENSACGHRDLEKIHKGLNAMNSRLSADEQKCELSAKVDDEKLKLQKQLEEVKALAEDRWKEVETKQAENARLSEELQKQTLALHESAQNKFQLEEERMRHSAAQQAAQQQLDSSLRSAAEAAQRSGEVEKALSETKKEVEAQSKLLEEKARGAQEMASELEAARAEVELQREDARQAREAEHREMQLKEAVELELQEMSEKLASERGHLEELMREQSQKLQVASEKSQDLEAKLQEALVRAQEEAASKLNDAEEQRQKLQKEVEELQGKVAAPAAQPAQPLEAPALEAPSSKLPMGHANLADLVYEATTSREEAVKERHLREQYQQALERVEKEFHHHQPALMSQRQELLRLKSLTTKLTRQNEGLLERAEQLQCQSADAEERAKKAQGRQRILEEHVRAVAEQLTVLMHENRKLTGAIPANPRDSEGHETNKRSFRTIQELVDQNFSLRRSISQMQSESKGDAQPRELHLLRDRNNQLETKLTEQEARHASHLQEIGERVSQLEQERDKEKEKRKALEAEAEAAQGLASPQAAPVPVEACSEELAEARQAAVRAAEDFQQQLQKARQSATEVKKQLAGAQEQLVAERQNKETLQAMVESLKGEIEEKKEQLQKLDERVASLRDDKRREELRGKELQAEVFQAKSEKRSFEAELNGQKCKVLGWEQSCENFLQENSKLQEHIVQLQARMECESKRKEEMKKQLEEQHQKTEALTKKQLDLCQQRYEDLMRTAEERKATAEAQKVEADEAKKRILDLSAKAEKLEAKMAQMAQENLALKESSSFARPRRGVEVGLQTIWQANTPSCSSSSSMPRSSSKSRRRRKRI</sequence>
<feature type="region of interest" description="Disordered" evidence="2">
    <location>
        <begin position="1619"/>
        <end position="1670"/>
    </location>
</feature>
<evidence type="ECO:0000256" key="1">
    <source>
        <dbReference type="SAM" id="Coils"/>
    </source>
</evidence>
<evidence type="ECO:0000313" key="5">
    <source>
        <dbReference type="EMBL" id="CAL1127052.1"/>
    </source>
</evidence>
<protein>
    <recommendedName>
        <fullName evidence="3">C962R-like N-terminal AEP domain-containing protein</fullName>
    </recommendedName>
</protein>
<evidence type="ECO:0000256" key="2">
    <source>
        <dbReference type="SAM" id="MobiDB-lite"/>
    </source>
</evidence>
<feature type="coiled-coil region" evidence="1">
    <location>
        <begin position="1803"/>
        <end position="1915"/>
    </location>
</feature>
<keyword evidence="6" id="KW-1185">Reference proteome</keyword>
<feature type="coiled-coil region" evidence="1">
    <location>
        <begin position="1449"/>
        <end position="1525"/>
    </location>
</feature>
<feature type="compositionally biased region" description="Low complexity" evidence="2">
    <location>
        <begin position="1938"/>
        <end position="1950"/>
    </location>
</feature>
<reference evidence="5" key="2">
    <citation type="submission" date="2024-04" db="EMBL/GenBank/DDBJ databases">
        <authorList>
            <person name="Chen Y."/>
            <person name="Shah S."/>
            <person name="Dougan E. K."/>
            <person name="Thang M."/>
            <person name="Chan C."/>
        </authorList>
    </citation>
    <scope>NUCLEOTIDE SEQUENCE [LARGE SCALE GENOMIC DNA]</scope>
</reference>
<feature type="coiled-coil region" evidence="1">
    <location>
        <begin position="1169"/>
        <end position="1217"/>
    </location>
</feature>
<dbReference type="InterPro" id="IPR056443">
    <property type="entry name" value="AEP_C962R"/>
</dbReference>
<dbReference type="PANTHER" id="PTHR45615">
    <property type="entry name" value="MYOSIN HEAVY CHAIN, NON-MUSCLE"/>
    <property type="match status" value="1"/>
</dbReference>
<dbReference type="EMBL" id="CAMXCT010000091">
    <property type="protein sequence ID" value="CAI3973677.1"/>
    <property type="molecule type" value="Genomic_DNA"/>
</dbReference>
<feature type="compositionally biased region" description="Basic residues" evidence="2">
    <location>
        <begin position="1951"/>
        <end position="1960"/>
    </location>
</feature>
<name>A0A9P1BHY8_9DINO</name>
<evidence type="ECO:0000259" key="3">
    <source>
        <dbReference type="Pfam" id="PF23162"/>
    </source>
</evidence>
<feature type="region of interest" description="Disordered" evidence="2">
    <location>
        <begin position="1227"/>
        <end position="1270"/>
    </location>
</feature>
<organism evidence="4">
    <name type="scientific">Cladocopium goreaui</name>
    <dbReference type="NCBI Taxonomy" id="2562237"/>
    <lineage>
        <taxon>Eukaryota</taxon>
        <taxon>Sar</taxon>
        <taxon>Alveolata</taxon>
        <taxon>Dinophyceae</taxon>
        <taxon>Suessiales</taxon>
        <taxon>Symbiodiniaceae</taxon>
        <taxon>Cladocopium</taxon>
    </lineage>
</organism>
<proteinExistence type="predicted"/>
<evidence type="ECO:0000313" key="6">
    <source>
        <dbReference type="Proteomes" id="UP001152797"/>
    </source>
</evidence>
<feature type="region of interest" description="Disordered" evidence="2">
    <location>
        <begin position="1376"/>
        <end position="1395"/>
    </location>
</feature>
<feature type="region of interest" description="Disordered" evidence="2">
    <location>
        <begin position="1934"/>
        <end position="1960"/>
    </location>
</feature>
<feature type="compositionally biased region" description="Basic and acidic residues" evidence="2">
    <location>
        <begin position="1640"/>
        <end position="1654"/>
    </location>
</feature>
<feature type="compositionally biased region" description="Basic and acidic residues" evidence="2">
    <location>
        <begin position="1261"/>
        <end position="1270"/>
    </location>
</feature>
<feature type="region of interest" description="Disordered" evidence="2">
    <location>
        <begin position="1549"/>
        <end position="1571"/>
    </location>
</feature>
<dbReference type="EMBL" id="CAMXCT030000091">
    <property type="protein sequence ID" value="CAL4760989.1"/>
    <property type="molecule type" value="Genomic_DNA"/>
</dbReference>
<keyword evidence="1" id="KW-0175">Coiled coil</keyword>
<comment type="caution">
    <text evidence="4">The sequence shown here is derived from an EMBL/GenBank/DDBJ whole genome shotgun (WGS) entry which is preliminary data.</text>
</comment>
<reference evidence="4" key="1">
    <citation type="submission" date="2022-10" db="EMBL/GenBank/DDBJ databases">
        <authorList>
            <person name="Chen Y."/>
            <person name="Dougan E. K."/>
            <person name="Chan C."/>
            <person name="Rhodes N."/>
            <person name="Thang M."/>
        </authorList>
    </citation>
    <scope>NUCLEOTIDE SEQUENCE</scope>
</reference>
<dbReference type="Pfam" id="PF23162">
    <property type="entry name" value="AEP_C962R"/>
    <property type="match status" value="1"/>
</dbReference>
<feature type="domain" description="C962R-like N-terminal AEP" evidence="3">
    <location>
        <begin position="642"/>
        <end position="787"/>
    </location>
</feature>
<dbReference type="Proteomes" id="UP001152797">
    <property type="component" value="Unassembled WGS sequence"/>
</dbReference>